<dbReference type="Gene3D" id="3.30.1780.10">
    <property type="entry name" value="ornithine cyclodeaminase, domain 1"/>
    <property type="match status" value="1"/>
</dbReference>
<dbReference type="Pfam" id="PF02423">
    <property type="entry name" value="OCD_Mu_crystall"/>
    <property type="match status" value="1"/>
</dbReference>
<dbReference type="Gene3D" id="3.40.50.720">
    <property type="entry name" value="NAD(P)-binding Rossmann-like Domain"/>
    <property type="match status" value="1"/>
</dbReference>
<evidence type="ECO:0000313" key="1">
    <source>
        <dbReference type="EMBL" id="KIR64926.1"/>
    </source>
</evidence>
<keyword evidence="2" id="KW-1185">Reference proteome</keyword>
<dbReference type="PATRIC" id="fig|47853.6.peg.1072"/>
<dbReference type="PANTHER" id="PTHR13812">
    <property type="entry name" value="KETIMINE REDUCTASE MU-CRYSTALLIN"/>
    <property type="match status" value="1"/>
</dbReference>
<dbReference type="EMBL" id="JXSX01000001">
    <property type="protein sequence ID" value="KIR64926.1"/>
    <property type="molecule type" value="Genomic_DNA"/>
</dbReference>
<dbReference type="GO" id="GO:0016639">
    <property type="term" value="F:oxidoreductase activity, acting on the CH-NH2 group of donors, NAD or NADP as acceptor"/>
    <property type="evidence" value="ECO:0007669"/>
    <property type="project" value="InterPro"/>
</dbReference>
<evidence type="ECO:0000313" key="2">
    <source>
        <dbReference type="Proteomes" id="UP000032254"/>
    </source>
</evidence>
<protein>
    <recommendedName>
        <fullName evidence="3">Ornithine cyclodeaminase</fullName>
    </recommendedName>
</protein>
<sequence>MSSFHLVPGAVVADVLARSRPLVLQTVADAYVAHETGATTLGPSAFLRFPERHARIIALSAHVRVPTQRVGMKWISSFPENLARGEKRASAVIVLNDHETGRPVACLEGARISAARTGAAAAVAARAVLGAGATERPRRVGFVGCGPIASSVLEYLLQTPIEVGEIHCHDADSATADAMVGQARRLVAAPARRVGKAEALDADVVVLATNALRPHIGPETTLRPGQVVLNISLRDLAPEVILDAQNVVDDVAHCLQADTSPHLAEQQAGSRGFISATIGQLLLGEAELDDRRPVVVSPFGLGVLDVAVAGTVLDRVLAEGAGLAVDDFLGDVRNER</sequence>
<gene>
    <name evidence="1" type="ORF">TK50_05035</name>
</gene>
<dbReference type="GO" id="GO:0019290">
    <property type="term" value="P:siderophore biosynthetic process"/>
    <property type="evidence" value="ECO:0007669"/>
    <property type="project" value="InterPro"/>
</dbReference>
<dbReference type="InterPro" id="IPR023866">
    <property type="entry name" value="SbnB"/>
</dbReference>
<dbReference type="PIRSF" id="PIRSF001439">
    <property type="entry name" value="CryM"/>
    <property type="match status" value="1"/>
</dbReference>
<evidence type="ECO:0008006" key="3">
    <source>
        <dbReference type="Google" id="ProtNLM"/>
    </source>
</evidence>
<dbReference type="NCBIfam" id="TIGR03944">
    <property type="entry name" value="dehyd_SbnB_fam"/>
    <property type="match status" value="1"/>
</dbReference>
<dbReference type="AlphaFoldDB" id="A0A0D0X1A8"/>
<dbReference type="OrthoDB" id="3396397at2"/>
<organism evidence="1 2">
    <name type="scientific">Micromonospora haikouensis</name>
    <dbReference type="NCBI Taxonomy" id="686309"/>
    <lineage>
        <taxon>Bacteria</taxon>
        <taxon>Bacillati</taxon>
        <taxon>Actinomycetota</taxon>
        <taxon>Actinomycetes</taxon>
        <taxon>Micromonosporales</taxon>
        <taxon>Micromonosporaceae</taxon>
        <taxon>Micromonospora</taxon>
    </lineage>
</organism>
<dbReference type="InterPro" id="IPR036291">
    <property type="entry name" value="NAD(P)-bd_dom_sf"/>
</dbReference>
<dbReference type="SUPFAM" id="SSF51735">
    <property type="entry name" value="NAD(P)-binding Rossmann-fold domains"/>
    <property type="match status" value="1"/>
</dbReference>
<name>A0A0D0X1A8_9ACTN</name>
<accession>A0A0D0X1A8</accession>
<dbReference type="PANTHER" id="PTHR13812:SF19">
    <property type="entry name" value="KETIMINE REDUCTASE MU-CRYSTALLIN"/>
    <property type="match status" value="1"/>
</dbReference>
<dbReference type="InterPro" id="IPR023401">
    <property type="entry name" value="ODC_N"/>
</dbReference>
<reference evidence="1 2" key="1">
    <citation type="submission" date="2015-01" db="EMBL/GenBank/DDBJ databases">
        <title>Sequencing and annotation of Micromonospora carbonacea strain JXNU-1 genome.</title>
        <authorList>
            <person name="Long Z."/>
            <person name="Huang Y."/>
            <person name="Jiang Y."/>
        </authorList>
    </citation>
    <scope>NUCLEOTIDE SEQUENCE [LARGE SCALE GENOMIC DNA]</scope>
    <source>
        <strain evidence="1 2">JXNU-1</strain>
    </source>
</reference>
<comment type="caution">
    <text evidence="1">The sequence shown here is derived from an EMBL/GenBank/DDBJ whole genome shotgun (WGS) entry which is preliminary data.</text>
</comment>
<dbReference type="InterPro" id="IPR003462">
    <property type="entry name" value="ODC_Mu_crystall"/>
</dbReference>
<dbReference type="GO" id="GO:0005737">
    <property type="term" value="C:cytoplasm"/>
    <property type="evidence" value="ECO:0007669"/>
    <property type="project" value="TreeGrafter"/>
</dbReference>
<proteinExistence type="predicted"/>
<dbReference type="Proteomes" id="UP000032254">
    <property type="component" value="Unassembled WGS sequence"/>
</dbReference>
<dbReference type="RefSeq" id="WP_043961680.1">
    <property type="nucleotide sequence ID" value="NZ_CBDRIS010000018.1"/>
</dbReference>
<dbReference type="GeneID" id="301303522"/>